<protein>
    <submittedName>
        <fullName evidence="1">Uncharacterized protein</fullName>
    </submittedName>
</protein>
<evidence type="ECO:0000313" key="2">
    <source>
        <dbReference type="Proteomes" id="UP000315522"/>
    </source>
</evidence>
<dbReference type="Proteomes" id="UP000315522">
    <property type="component" value="Unassembled WGS sequence"/>
</dbReference>
<evidence type="ECO:0000313" key="1">
    <source>
        <dbReference type="EMBL" id="TVY90619.1"/>
    </source>
</evidence>
<sequence length="83" mass="9084">MDARKQGNDPKDIILIENVRNGYPGKEITKCYDTSMKSHTLYSHVWGKVKPMAKAISEARERGVNPMDIPLTAGLQAKGAGKG</sequence>
<dbReference type="AlphaFoldDB" id="A0A559MCB5"/>
<organism evidence="1 2">
    <name type="scientific">Lachnellula willkommii</name>
    <dbReference type="NCBI Taxonomy" id="215461"/>
    <lineage>
        <taxon>Eukaryota</taxon>
        <taxon>Fungi</taxon>
        <taxon>Dikarya</taxon>
        <taxon>Ascomycota</taxon>
        <taxon>Pezizomycotina</taxon>
        <taxon>Leotiomycetes</taxon>
        <taxon>Helotiales</taxon>
        <taxon>Lachnaceae</taxon>
        <taxon>Lachnellula</taxon>
    </lineage>
</organism>
<gene>
    <name evidence="1" type="ORF">LAWI1_G001154</name>
</gene>
<reference evidence="1 2" key="1">
    <citation type="submission" date="2018-05" db="EMBL/GenBank/DDBJ databases">
        <title>Genome sequencing and assembly of the regulated plant pathogen Lachnellula willkommii and related sister species for the development of diagnostic species identification markers.</title>
        <authorList>
            <person name="Giroux E."/>
            <person name="Bilodeau G."/>
        </authorList>
    </citation>
    <scope>NUCLEOTIDE SEQUENCE [LARGE SCALE GENOMIC DNA]</scope>
    <source>
        <strain evidence="1 2">CBS 172.35</strain>
    </source>
</reference>
<dbReference type="EMBL" id="QGML01000800">
    <property type="protein sequence ID" value="TVY90619.1"/>
    <property type="molecule type" value="Genomic_DNA"/>
</dbReference>
<proteinExistence type="predicted"/>
<keyword evidence="2" id="KW-1185">Reference proteome</keyword>
<comment type="caution">
    <text evidence="1">The sequence shown here is derived from an EMBL/GenBank/DDBJ whole genome shotgun (WGS) entry which is preliminary data.</text>
</comment>
<name>A0A559MCB5_9HELO</name>
<accession>A0A559MCB5</accession>